<organism evidence="2 3">
    <name type="scientific">Mycoplasmopsis gallinarum</name>
    <dbReference type="NCBI Taxonomy" id="29557"/>
    <lineage>
        <taxon>Bacteria</taxon>
        <taxon>Bacillati</taxon>
        <taxon>Mycoplasmatota</taxon>
        <taxon>Mycoplasmoidales</taxon>
        <taxon>Metamycoplasmataceae</taxon>
        <taxon>Mycoplasmopsis</taxon>
    </lineage>
</organism>
<feature type="compositionally biased region" description="Basic and acidic residues" evidence="1">
    <location>
        <begin position="41"/>
        <end position="52"/>
    </location>
</feature>
<name>A0A168RMQ8_9BACT</name>
<gene>
    <name evidence="2" type="ORF">MGALLINA_01750</name>
</gene>
<dbReference type="GO" id="GO:0016788">
    <property type="term" value="F:hydrolase activity, acting on ester bonds"/>
    <property type="evidence" value="ECO:0007669"/>
    <property type="project" value="InterPro"/>
</dbReference>
<feature type="compositionally biased region" description="Low complexity" evidence="1">
    <location>
        <begin position="82"/>
        <end position="96"/>
    </location>
</feature>
<protein>
    <submittedName>
        <fullName evidence="2">Uncharacterized protein</fullName>
    </submittedName>
</protein>
<dbReference type="OrthoDB" id="399880at2"/>
<evidence type="ECO:0000313" key="2">
    <source>
        <dbReference type="EMBL" id="OAB49127.1"/>
    </source>
</evidence>
<feature type="region of interest" description="Disordered" evidence="1">
    <location>
        <begin position="41"/>
        <end position="107"/>
    </location>
</feature>
<sequence>MASKKKKLKYIGLSLGGLALISAALATGLYFLPKKEKEIKRGIGKKEQEPDKPNPGGDNTLPGKGTDDSNPTIDPKPNPGAGTETTNPNPGDNTNPPTDPTEGSEIDNGENIELARTRSQFFINKNQQVNYVAFGDSISAGFDGTMPRDYQGELINGEIEGFSFPAYLAKFIQEAESNKLAYFKNFAISGSTFNHWIAILSGDLSILSKKELAKAKRIFKSDLIEYGNSVKNQLKKANLLTVTLGANDILGMLKSDLMQLPIIELIKELSATELNYSEVVAKLTNAVQFILDKLAQKEEKLIEILKEINPNLNINLVSYPLPMANIFGMLDVFVSEKYQIKFQISQMIISILNKTLQKTALQNRVFFIDSYNAEYWIPNTTKLTPLLFDIHPSIFGYKKMAMDIFAKLILNTNDLTKINEKGFNWGEKFFNSDFNSSVQEIGFKKNPLEIFENIFGQNQEQFLNTEDSLIKDKLSQKNKENYYERVISETRFADALFKNAILSFFKSSTYTKYDPEHKLQKFLSKNDGENLDQLYNWMIENQIVSSILRDSENEFYNTDWNKDGQLNKQDLTFQNLLTAFKNQATKESRVVRYVASIFNIPFLKTSKEEVKEIFKTIFTNVVQVEVKDSIIEKIVEFTYTDSWADFISKDDYKTALNLIFNDLEIRNLIGDLFIAIINNSENFANATTYSDLLNAFANNEEIRNTLARGGVKIINSLLTNNEFKQIISRTVSKLLQHYNFTGNLDENVITKFAYKLISAFADINQNTNLVEFTINALVNSLGINNYKEFNGEQFKAYMLEKIKMLFNSDNINDSLLSIIKSLAKQNFAEDLDTFEKVFELIWTDNRINLKSEILNQLIPLIKKLSGESLTDEKATELANSILNSDKLTIFVKNVLKQTLNINYEAIKDFDNLMQVGQLIANNFVANGLYDQLGDFIEQILEDNNVQTIITDKIEQNAIIKQFLDTTLVTNIIKAVINDGNLKNIVQNFFVNGVFNSNNHLTDLTNLNQLIKVWLSNDENKALIVNESKNFAKTLLNNETVIEQLGISIYRYLLNNSSLVQSKNAIVSQEEFVSLFKATVDFSKLIITNTNIVDQLASLILDQLALNGLDISIDAVVAKLSESFSLARIETMVVDIYKQSIKNGISVANRKTIKKLILNSVEETKLFNVKKLVLAFLAKQLKINAEDNRNEYQTLEQLITESFNFNEFKRVLEGLVDLILDKNFNSVKDFVYISDITNAILHNYVLSNNYNLIVSWINKVLNSENFASLYQRIITSIRKRAQNYISLDIFKFFTIELLKNVNFKNILNSFINDTIANNNIALDEALNYEKIIVDWAKINKELLLTNSKAMVNSFFFENELVRKTIWDWVKKLFKDETNLLDNISDEAYDQTVENASEMVKNILMNQNVFENLFKLIYNEFTANGFSFNIQNFKREILSNLNDEVLTDIIVTSYKSILGSNLYASNKATIIQFVHNLLLEDKIFKFLQRGVGIVAKLFKIDPNNEILIQTYKDVVNSDEDREFITALLDKIFSQPTDLSQIRKIKDIVNHLLSNLTDSVLYDKIILLINKIFENPHAEKLLTEKIKEINNPYLRDHLVISSFKLGFNVIAKNQNFKDLLNDFGSKVIANINNLTEILDNGLVLLFKWIGSQENREFITTKFNNLILDTVKNSEVKKSLIDIIIKKFDKYQWATDVNRDELRTVFNSVYDYLTSTVEELEAIKPFINTVLETINNTQEVNLTNLVNAITNSWASIFNEEKVVSVIIKFIKSNVLSDNKEIIKKVANSLFKSLLTDSINNQIATRISEYSNGILDVERSKAFLNQIYQDGKFEQFVNATIEYLINKKDTDFTNVDTYYELVDKLLTNITNLPIYDSFVELISAAFKKENVRLLIPEEYKNKFDVYLANVTDSQLSTVFNLVLKNSNFKSLVDILINQIIFTENGTFENLKNFNQLLINYLSNVQNKEEIKVKVSTFIDSIFASDELKNLLFESIYQYLKNEQNWILTGIEKAKLQAFYNVLITNLSTLSEKMNLKNSLVSYVIDKMAISGYKLNYEEILSWFTNEFFSLEKFEKTYVNFIKAVVNLPELRDSIPTAQQIFVNIANYVLDNTQLVDKLWLKLPDFISRTIGDNFTLDNAKSLLKKIVNSSELAQFIQTSLDGIFVNPDSYQNATTFADLITIYLNNEDFKTQTVKNSKNFVFFVLRTSEIKTLIKTILDYNISKYQIDTTSDSMTKLINDLIDEIPNLLENLKLLEPITEAIIDYLPKLLNKETANVSILDTIQKAFNFADYNIIKVILNSQTLNQNKDTFKNLLLTIFNQVTQNDEAAERLIKDFMLDKAFDGVLDLSPEETTQVIKSLLRSDHLNRILTLLINEVIDNNVQYGELENWKAAFNKFFSSSSAQEIKSELKLWIKEILTENTDVIGAIGSVVTKKLKDANFDLNNSNDKALITQFIGGALKDFITTRMYDDMIDAMFESLKNMYSYNKKDYVNKLINDMMSGALKVIKNDKGKISLSKILENYQIFDQIIKQIDNQVFVNFINRIFAANPITDANGNYTNQIGIFKYLFQPKNSNSGNSNFEVESGAIWSMATSNSLNNLLYVIWRPLVTQYLKSLKERTKFTNIKTLREQLPEYHAIFRIYASLAQFLYKYTPNGLFWNGTNTTAEAYLYGSLEYAFNQVKSQYRDVFTKYNGSLHFIGFRGNVSNPDIHKDWWAGAMATEGIISERRARSNYLGRDSYAADHVLVYIYYPNAIDSKYNGNKTFNRVLVEALHRGYLIPVQNRESWFITD</sequence>
<dbReference type="STRING" id="29557.MGALLINA_01750"/>
<dbReference type="Pfam" id="PF00657">
    <property type="entry name" value="Lipase_GDSL"/>
    <property type="match status" value="1"/>
</dbReference>
<evidence type="ECO:0000256" key="1">
    <source>
        <dbReference type="SAM" id="MobiDB-lite"/>
    </source>
</evidence>
<dbReference type="RefSeq" id="WP_063625999.1">
    <property type="nucleotide sequence ID" value="NZ_LVLH01000020.1"/>
</dbReference>
<accession>A0A168RMQ8</accession>
<dbReference type="EMBL" id="LVLH01000020">
    <property type="protein sequence ID" value="OAB49127.1"/>
    <property type="molecule type" value="Genomic_DNA"/>
</dbReference>
<reference evidence="2 3" key="1">
    <citation type="submission" date="2016-03" db="EMBL/GenBank/DDBJ databases">
        <title>Genome sequence of Mycoplasma gallinarum strain Mgn_IPT.</title>
        <authorList>
            <person name="Yacoub E."/>
            <person name="Sirand-Pugnet P."/>
            <person name="Barre A."/>
            <person name="Maurier F."/>
            <person name="Blanchard A."/>
            <person name="Ben Abdelmoumen B.M."/>
        </authorList>
    </citation>
    <scope>NUCLEOTIDE SEQUENCE [LARGE SCALE GENOMIC DNA]</scope>
    <source>
        <strain evidence="2 3">Mgn_IPT</strain>
    </source>
</reference>
<evidence type="ECO:0000313" key="3">
    <source>
        <dbReference type="Proteomes" id="UP000076983"/>
    </source>
</evidence>
<dbReference type="InterPro" id="IPR036514">
    <property type="entry name" value="SGNH_hydro_sf"/>
</dbReference>
<dbReference type="Gene3D" id="3.40.50.1110">
    <property type="entry name" value="SGNH hydrolase"/>
    <property type="match status" value="1"/>
</dbReference>
<comment type="caution">
    <text evidence="2">The sequence shown here is derived from an EMBL/GenBank/DDBJ whole genome shotgun (WGS) entry which is preliminary data.</text>
</comment>
<dbReference type="InterPro" id="IPR001087">
    <property type="entry name" value="GDSL"/>
</dbReference>
<dbReference type="SUPFAM" id="SSF52266">
    <property type="entry name" value="SGNH hydrolase"/>
    <property type="match status" value="1"/>
</dbReference>
<dbReference type="Proteomes" id="UP000076983">
    <property type="component" value="Unassembled WGS sequence"/>
</dbReference>
<dbReference type="CDD" id="cd00229">
    <property type="entry name" value="SGNH_hydrolase"/>
    <property type="match status" value="1"/>
</dbReference>
<proteinExistence type="predicted"/>
<keyword evidence="3" id="KW-1185">Reference proteome</keyword>
<dbReference type="PATRIC" id="fig|29557.3.peg.156"/>